<organism evidence="3">
    <name type="scientific">Candidatus Kentrum sp. DK</name>
    <dbReference type="NCBI Taxonomy" id="2126562"/>
    <lineage>
        <taxon>Bacteria</taxon>
        <taxon>Pseudomonadati</taxon>
        <taxon>Pseudomonadota</taxon>
        <taxon>Gammaproteobacteria</taxon>
        <taxon>Candidatus Kentrum</taxon>
    </lineage>
</organism>
<dbReference type="Pfam" id="PF13240">
    <property type="entry name" value="Zn_Ribbon_1"/>
    <property type="match status" value="1"/>
</dbReference>
<keyword evidence="1" id="KW-0812">Transmembrane</keyword>
<evidence type="ECO:0000256" key="1">
    <source>
        <dbReference type="SAM" id="Phobius"/>
    </source>
</evidence>
<keyword evidence="1" id="KW-0472">Membrane</keyword>
<name>A0A450TI06_9GAMM</name>
<evidence type="ECO:0000259" key="2">
    <source>
        <dbReference type="Pfam" id="PF13240"/>
    </source>
</evidence>
<evidence type="ECO:0000313" key="3">
    <source>
        <dbReference type="EMBL" id="VFJ66825.1"/>
    </source>
</evidence>
<protein>
    <submittedName>
        <fullName evidence="3">Zinc-ribbon domain-containing protein</fullName>
    </submittedName>
</protein>
<reference evidence="3" key="1">
    <citation type="submission" date="2019-02" db="EMBL/GenBank/DDBJ databases">
        <authorList>
            <person name="Gruber-Vodicka R. H."/>
            <person name="Seah K. B. B."/>
        </authorList>
    </citation>
    <scope>NUCLEOTIDE SEQUENCE</scope>
    <source>
        <strain evidence="3">BECK_DK161</strain>
    </source>
</reference>
<gene>
    <name evidence="3" type="ORF">BECKDK2373C_GA0170839_115510</name>
</gene>
<dbReference type="InterPro" id="IPR026870">
    <property type="entry name" value="Zinc_ribbon_dom"/>
</dbReference>
<sequence length="236" mass="26194">MGSESLFIKCKTCGKEISKTAKTCPHCGEKQKKLSIIHWVGIILVSLFIIGLINAPKHPKESSSSSSIAKVSATGQKETKMAIPSDQVQFIDAVEKFSNDFRDAKNELQQSALRDQRRSELSKLVRARTVSSWVGTISQLGTNTEGKAILSIQVSPDIEIKTWNNALSDINSNTLIAKSSELYSSLFNLSRGQQVEFSGDFFSSKIDYIEETSMTIQGSMRNPEFLFKFKSVKNLN</sequence>
<dbReference type="EMBL" id="CAADEY010000155">
    <property type="protein sequence ID" value="VFJ66825.1"/>
    <property type="molecule type" value="Genomic_DNA"/>
</dbReference>
<proteinExistence type="predicted"/>
<accession>A0A450TI06</accession>
<feature type="domain" description="Zinc-ribbon" evidence="2">
    <location>
        <begin position="9"/>
        <end position="29"/>
    </location>
</feature>
<dbReference type="AlphaFoldDB" id="A0A450TI06"/>
<keyword evidence="1" id="KW-1133">Transmembrane helix</keyword>
<feature type="transmembrane region" description="Helical" evidence="1">
    <location>
        <begin position="36"/>
        <end position="55"/>
    </location>
</feature>